<evidence type="ECO:0000256" key="1">
    <source>
        <dbReference type="ARBA" id="ARBA00006964"/>
    </source>
</evidence>
<accession>A0A2H9VLC7</accession>
<feature type="binding site" evidence="3">
    <location>
        <position position="238"/>
    </location>
    <ligand>
        <name>a divalent metal cation</name>
        <dbReference type="ChEBI" id="CHEBI:60240"/>
        <label>1</label>
    </ligand>
</feature>
<keyword evidence="5" id="KW-1185">Reference proteome</keyword>
<dbReference type="GO" id="GO:0005737">
    <property type="term" value="C:cytoplasm"/>
    <property type="evidence" value="ECO:0007669"/>
    <property type="project" value="TreeGrafter"/>
</dbReference>
<dbReference type="GO" id="GO:0016787">
    <property type="term" value="F:hydrolase activity"/>
    <property type="evidence" value="ECO:0007669"/>
    <property type="project" value="UniProtKB-KW"/>
</dbReference>
<gene>
    <name evidence="4" type="ORF">CLV57_2248</name>
</gene>
<dbReference type="Proteomes" id="UP000242687">
    <property type="component" value="Unassembled WGS sequence"/>
</dbReference>
<dbReference type="InterPro" id="IPR002678">
    <property type="entry name" value="DUF34/NIF3"/>
</dbReference>
<feature type="binding site" evidence="3">
    <location>
        <position position="242"/>
    </location>
    <ligand>
        <name>a divalent metal cation</name>
        <dbReference type="ChEBI" id="CHEBI:60240"/>
        <label>1</label>
    </ligand>
</feature>
<dbReference type="GO" id="GO:0046872">
    <property type="term" value="F:metal ion binding"/>
    <property type="evidence" value="ECO:0007669"/>
    <property type="project" value="UniProtKB-KW"/>
</dbReference>
<dbReference type="EMBL" id="PGFJ01000002">
    <property type="protein sequence ID" value="PJJ79123.1"/>
    <property type="molecule type" value="Genomic_DNA"/>
</dbReference>
<dbReference type="SUPFAM" id="SSF102705">
    <property type="entry name" value="NIF3 (NGG1p interacting factor 3)-like"/>
    <property type="match status" value="1"/>
</dbReference>
<dbReference type="InterPro" id="IPR036069">
    <property type="entry name" value="DUF34/NIF3_sf"/>
</dbReference>
<comment type="caution">
    <text evidence="4">The sequence shown here is derived from an EMBL/GenBank/DDBJ whole genome shotgun (WGS) entry which is preliminary data.</text>
</comment>
<evidence type="ECO:0000313" key="5">
    <source>
        <dbReference type="Proteomes" id="UP000242687"/>
    </source>
</evidence>
<evidence type="ECO:0000256" key="2">
    <source>
        <dbReference type="ARBA" id="ARBA00022723"/>
    </source>
</evidence>
<dbReference type="Gene3D" id="3.40.1390.30">
    <property type="entry name" value="NIF3 (NGG1p interacting factor 3)-like"/>
    <property type="match status" value="2"/>
</dbReference>
<name>A0A2H9VLC7_9SPHI</name>
<dbReference type="Pfam" id="PF01784">
    <property type="entry name" value="DUF34_NIF3"/>
    <property type="match status" value="1"/>
</dbReference>
<feature type="binding site" evidence="3">
    <location>
        <position position="122"/>
    </location>
    <ligand>
        <name>a divalent metal cation</name>
        <dbReference type="ChEBI" id="CHEBI:60240"/>
        <label>1</label>
    </ligand>
</feature>
<evidence type="ECO:0000256" key="3">
    <source>
        <dbReference type="PIRSR" id="PIRSR602678-1"/>
    </source>
</evidence>
<keyword evidence="2 3" id="KW-0479">Metal-binding</keyword>
<reference evidence="4 5" key="1">
    <citation type="submission" date="2017-11" db="EMBL/GenBank/DDBJ databases">
        <title>Genomic Encyclopedia of Archaeal and Bacterial Type Strains, Phase II (KMG-II): From Individual Species to Whole Genera.</title>
        <authorList>
            <person name="Goeker M."/>
        </authorList>
    </citation>
    <scope>NUCLEOTIDE SEQUENCE [LARGE SCALE GENOMIC DNA]</scope>
    <source>
        <strain evidence="4 5">DSM 28175</strain>
    </source>
</reference>
<organism evidence="4 5">
    <name type="scientific">Mucilaginibacter auburnensis</name>
    <dbReference type="NCBI Taxonomy" id="1457233"/>
    <lineage>
        <taxon>Bacteria</taxon>
        <taxon>Pseudomonadati</taxon>
        <taxon>Bacteroidota</taxon>
        <taxon>Sphingobacteriia</taxon>
        <taxon>Sphingobacteriales</taxon>
        <taxon>Sphingobacteriaceae</taxon>
        <taxon>Mucilaginibacter</taxon>
    </lineage>
</organism>
<dbReference type="OrthoDB" id="1116574at2"/>
<protein>
    <submittedName>
        <fullName evidence="4">Putative NIF3 family GTP cyclohydrolase 1 type 2</fullName>
    </submittedName>
</protein>
<keyword evidence="4" id="KW-0378">Hydrolase</keyword>
<dbReference type="AlphaFoldDB" id="A0A2H9VLC7"/>
<dbReference type="PANTHER" id="PTHR13799">
    <property type="entry name" value="NGG1 INTERACTING FACTOR 3"/>
    <property type="match status" value="1"/>
</dbReference>
<feature type="binding site" evidence="3">
    <location>
        <position position="79"/>
    </location>
    <ligand>
        <name>a divalent metal cation</name>
        <dbReference type="ChEBI" id="CHEBI:60240"/>
        <label>1</label>
    </ligand>
</feature>
<comment type="similarity">
    <text evidence="1">Belongs to the GTP cyclohydrolase I type 2/NIF3 family.</text>
</comment>
<dbReference type="RefSeq" id="WP_100341486.1">
    <property type="nucleotide sequence ID" value="NZ_PGFJ01000002.1"/>
</dbReference>
<dbReference type="PANTHER" id="PTHR13799:SF14">
    <property type="entry name" value="GTP CYCLOHYDROLASE 1 TYPE 2 HOMOLOG"/>
    <property type="match status" value="1"/>
</dbReference>
<evidence type="ECO:0000313" key="4">
    <source>
        <dbReference type="EMBL" id="PJJ79123.1"/>
    </source>
</evidence>
<sequence length="274" mass="30706">MEITAYYTQPTGSTPATFTVQDVINLALSETEPKRPRTVDKLRSGSPDQVLTGIVTTMFPTLEVIDKTIKAGANMIIAHETPFFNNNDDTEWLKDDDVFKHKMDVLNKHKIAVWRFHDHWHDHKPDGIIYGCVLKMGWEKCYKTEDHQLLTLPQPEKLSSIVSRIKKALNVPSIRLVGNMDAPIKTVFFCLGFTGIGDISKLKPDLIINGETSEVANTEQIRDGLSVGENTNLITLSHSVSEEPGMLYCAQWISPKVPGVKVTNIPSNTPFQYL</sequence>
<proteinExistence type="inferred from homology"/>